<dbReference type="AlphaFoldDB" id="A0BUL7"/>
<evidence type="ECO:0000259" key="8">
    <source>
        <dbReference type="PROSITE" id="PS50042"/>
    </source>
</evidence>
<gene>
    <name evidence="9" type="ORF">GSPATT00005480001</name>
</gene>
<evidence type="ECO:0000256" key="2">
    <source>
        <dbReference type="ARBA" id="ARBA00022448"/>
    </source>
</evidence>
<proteinExistence type="predicted"/>
<evidence type="ECO:0000313" key="9">
    <source>
        <dbReference type="EMBL" id="CAK62234.1"/>
    </source>
</evidence>
<keyword evidence="5" id="KW-0406">Ion transport</keyword>
<sequence length="623" mass="75068">MNIEKQLREDYTHDFHTFLRKNESETKQKVKTTLIPPPWQPNHPFRLVWDIISMLFIVIQMMIIPLMLSFEIDDERTSLFMEIMDDFFLVDILIQFNCAIYIDGKIVLKRSSITCNYLKFWFWLDLISSLPYDYFVEGGNVQMIRMLRFFKFLKVIKMIKAFKLKLLIRRLETFLGNDFSSFMEFIKLTFIIVVIAHWSACIFNLTNQDDYDYLTSFYFTITTMITVGYGDVHPYTAEEQIYTIFAMILASGVFGYTANSMISIFQYQDPQLTELIVKQQIINKYTKTHGCSGRLRHKIQNYLEWVVENDYEVRSSLVICDLSEELRNQVITQMNLRFFKALPVTMSRAIKLNEYSIFYLLFQVLSPETKIEDQNHIYYIVQGKVSVMANNVHLEYAEQCFGIINFFSNIPRTAELITTETTNLVKLSRQQFLQSLNYEQFQKFHMIKQRLENNDFLDLDIKCYGCNRKGHVIKFCQQFHYISLRLRRPKVKFLRTRNQKQRTMYNQFLIEYYQMMQARKMKSQTITQKEEIHQTMTQNFDIDEIQNYTFFDPEWNINEVLQQYHLKTIYRYSIRIIKKNLKFLIRENHQKSNNVKRFRLKTELKPKYIDKYKDQNMQQKIMD</sequence>
<dbReference type="SUPFAM" id="SSF51206">
    <property type="entry name" value="cAMP-binding domain-like"/>
    <property type="match status" value="1"/>
</dbReference>
<dbReference type="OMA" id="EDYTHDF"/>
<comment type="subcellular location">
    <subcellularLocation>
        <location evidence="1">Membrane</location>
        <topology evidence="1">Multi-pass membrane protein</topology>
    </subcellularLocation>
</comment>
<dbReference type="Gene3D" id="1.10.287.70">
    <property type="match status" value="1"/>
</dbReference>
<dbReference type="InterPro" id="IPR014710">
    <property type="entry name" value="RmlC-like_jellyroll"/>
</dbReference>
<dbReference type="Pfam" id="PF00520">
    <property type="entry name" value="Ion_trans"/>
    <property type="match status" value="1"/>
</dbReference>
<dbReference type="OrthoDB" id="286784at2759"/>
<feature type="transmembrane region" description="Helical" evidence="7">
    <location>
        <begin position="241"/>
        <end position="258"/>
    </location>
</feature>
<feature type="transmembrane region" description="Helical" evidence="7">
    <location>
        <begin position="185"/>
        <end position="205"/>
    </location>
</feature>
<dbReference type="InParanoid" id="A0BUL7"/>
<reference evidence="9 10" key="1">
    <citation type="journal article" date="2006" name="Nature">
        <title>Global trends of whole-genome duplications revealed by the ciliate Paramecium tetraurelia.</title>
        <authorList>
            <consortium name="Genoscope"/>
            <person name="Aury J.-M."/>
            <person name="Jaillon O."/>
            <person name="Duret L."/>
            <person name="Noel B."/>
            <person name="Jubin C."/>
            <person name="Porcel B.M."/>
            <person name="Segurens B."/>
            <person name="Daubin V."/>
            <person name="Anthouard V."/>
            <person name="Aiach N."/>
            <person name="Arnaiz O."/>
            <person name="Billaut A."/>
            <person name="Beisson J."/>
            <person name="Blanc I."/>
            <person name="Bouhouche K."/>
            <person name="Camara F."/>
            <person name="Duharcourt S."/>
            <person name="Guigo R."/>
            <person name="Gogendeau D."/>
            <person name="Katinka M."/>
            <person name="Keller A.-M."/>
            <person name="Kissmehl R."/>
            <person name="Klotz C."/>
            <person name="Koll F."/>
            <person name="Le Moue A."/>
            <person name="Lepere C."/>
            <person name="Malinsky S."/>
            <person name="Nowacki M."/>
            <person name="Nowak J.K."/>
            <person name="Plattner H."/>
            <person name="Poulain J."/>
            <person name="Ruiz F."/>
            <person name="Serrano V."/>
            <person name="Zagulski M."/>
            <person name="Dessen P."/>
            <person name="Betermier M."/>
            <person name="Weissenbach J."/>
            <person name="Scarpelli C."/>
            <person name="Schachter V."/>
            <person name="Sperling L."/>
            <person name="Meyer E."/>
            <person name="Cohen J."/>
            <person name="Wincker P."/>
        </authorList>
    </citation>
    <scope>NUCLEOTIDE SEQUENCE [LARGE SCALE GENOMIC DNA]</scope>
    <source>
        <strain evidence="9 10">Stock d4-2</strain>
    </source>
</reference>
<feature type="transmembrane region" description="Helical" evidence="7">
    <location>
        <begin position="47"/>
        <end position="67"/>
    </location>
</feature>
<dbReference type="Gene3D" id="2.60.120.10">
    <property type="entry name" value="Jelly Rolls"/>
    <property type="match status" value="1"/>
</dbReference>
<keyword evidence="10" id="KW-1185">Reference proteome</keyword>
<dbReference type="PROSITE" id="PS50042">
    <property type="entry name" value="CNMP_BINDING_3"/>
    <property type="match status" value="1"/>
</dbReference>
<dbReference type="KEGG" id="ptm:GSPATT00005480001"/>
<organism evidence="9 10">
    <name type="scientific">Paramecium tetraurelia</name>
    <dbReference type="NCBI Taxonomy" id="5888"/>
    <lineage>
        <taxon>Eukaryota</taxon>
        <taxon>Sar</taxon>
        <taxon>Alveolata</taxon>
        <taxon>Ciliophora</taxon>
        <taxon>Intramacronucleata</taxon>
        <taxon>Oligohymenophorea</taxon>
        <taxon>Peniculida</taxon>
        <taxon>Parameciidae</taxon>
        <taxon>Paramecium</taxon>
    </lineage>
</organism>
<dbReference type="STRING" id="5888.A0BUL7"/>
<dbReference type="PANTHER" id="PTHR45689">
    <property type="entry name" value="I[[H]] CHANNEL, ISOFORM E"/>
    <property type="match status" value="1"/>
</dbReference>
<accession>A0BUL7</accession>
<dbReference type="EMBL" id="CT868019">
    <property type="protein sequence ID" value="CAK62234.1"/>
    <property type="molecule type" value="Genomic_DNA"/>
</dbReference>
<dbReference type="eggNOG" id="KOG0501">
    <property type="taxonomic scope" value="Eukaryota"/>
</dbReference>
<evidence type="ECO:0000256" key="1">
    <source>
        <dbReference type="ARBA" id="ARBA00004141"/>
    </source>
</evidence>
<dbReference type="InterPro" id="IPR051413">
    <property type="entry name" value="K/Na_HCN_channel"/>
</dbReference>
<dbReference type="GO" id="GO:0098855">
    <property type="term" value="C:HCN channel complex"/>
    <property type="evidence" value="ECO:0000318"/>
    <property type="project" value="GO_Central"/>
</dbReference>
<dbReference type="HOGENOM" id="CLU_451648_0_0_1"/>
<dbReference type="GO" id="GO:0005249">
    <property type="term" value="F:voltage-gated potassium channel activity"/>
    <property type="evidence" value="ECO:0000318"/>
    <property type="project" value="GO_Central"/>
</dbReference>
<name>A0BUL7_PARTE</name>
<protein>
    <recommendedName>
        <fullName evidence="8">Cyclic nucleotide-binding domain-containing protein</fullName>
    </recommendedName>
</protein>
<dbReference type="InterPro" id="IPR000595">
    <property type="entry name" value="cNMP-bd_dom"/>
</dbReference>
<dbReference type="PANTHER" id="PTHR45689:SF5">
    <property type="entry name" value="I[[H]] CHANNEL, ISOFORM E"/>
    <property type="match status" value="1"/>
</dbReference>
<keyword evidence="6 7" id="KW-0472">Membrane</keyword>
<evidence type="ECO:0000256" key="6">
    <source>
        <dbReference type="ARBA" id="ARBA00023136"/>
    </source>
</evidence>
<dbReference type="GO" id="GO:0071805">
    <property type="term" value="P:potassium ion transmembrane transport"/>
    <property type="evidence" value="ECO:0000318"/>
    <property type="project" value="GO_Central"/>
</dbReference>
<feature type="domain" description="Cyclic nucleotide-binding" evidence="8">
    <location>
        <begin position="372"/>
        <end position="436"/>
    </location>
</feature>
<evidence type="ECO:0000256" key="3">
    <source>
        <dbReference type="ARBA" id="ARBA00022692"/>
    </source>
</evidence>
<keyword evidence="4 7" id="KW-1133">Transmembrane helix</keyword>
<evidence type="ECO:0000256" key="5">
    <source>
        <dbReference type="ARBA" id="ARBA00023065"/>
    </source>
</evidence>
<dbReference type="InterPro" id="IPR005821">
    <property type="entry name" value="Ion_trans_dom"/>
</dbReference>
<keyword evidence="2" id="KW-0813">Transport</keyword>
<evidence type="ECO:0000256" key="4">
    <source>
        <dbReference type="ARBA" id="ARBA00022989"/>
    </source>
</evidence>
<dbReference type="SUPFAM" id="SSF81324">
    <property type="entry name" value="Voltage-gated potassium channels"/>
    <property type="match status" value="1"/>
</dbReference>
<keyword evidence="3 7" id="KW-0812">Transmembrane</keyword>
<dbReference type="RefSeq" id="XP_001429632.1">
    <property type="nucleotide sequence ID" value="XM_001429595.1"/>
</dbReference>
<dbReference type="Proteomes" id="UP000000600">
    <property type="component" value="Unassembled WGS sequence"/>
</dbReference>
<dbReference type="GeneID" id="5015407"/>
<dbReference type="GO" id="GO:0035725">
    <property type="term" value="P:sodium ion transmembrane transport"/>
    <property type="evidence" value="ECO:0000318"/>
    <property type="project" value="GO_Central"/>
</dbReference>
<evidence type="ECO:0000313" key="10">
    <source>
        <dbReference type="Proteomes" id="UP000000600"/>
    </source>
</evidence>
<evidence type="ECO:0000256" key="7">
    <source>
        <dbReference type="SAM" id="Phobius"/>
    </source>
</evidence>
<feature type="transmembrane region" description="Helical" evidence="7">
    <location>
        <begin position="211"/>
        <end position="229"/>
    </location>
</feature>
<dbReference type="InterPro" id="IPR018490">
    <property type="entry name" value="cNMP-bd_dom_sf"/>
</dbReference>
<dbReference type="GO" id="GO:0003254">
    <property type="term" value="P:regulation of membrane depolarization"/>
    <property type="evidence" value="ECO:0000318"/>
    <property type="project" value="GO_Central"/>
</dbReference>